<organism evidence="3 4">
    <name type="scientific">Glycomyces niveus</name>
    <dbReference type="NCBI Taxonomy" id="2820287"/>
    <lineage>
        <taxon>Bacteria</taxon>
        <taxon>Bacillati</taxon>
        <taxon>Actinomycetota</taxon>
        <taxon>Actinomycetes</taxon>
        <taxon>Glycomycetales</taxon>
        <taxon>Glycomycetaceae</taxon>
        <taxon>Glycomyces</taxon>
    </lineage>
</organism>
<feature type="region of interest" description="Disordered" evidence="1">
    <location>
        <begin position="65"/>
        <end position="98"/>
    </location>
</feature>
<reference evidence="3 4" key="1">
    <citation type="submission" date="2021-03" db="EMBL/GenBank/DDBJ databases">
        <title>Glycomyces sp. nov., a novel actinomycete isolated from soil.</title>
        <authorList>
            <person name="Yang X."/>
            <person name="Xu X."/>
        </authorList>
    </citation>
    <scope>NUCLEOTIDE SEQUENCE [LARGE SCALE GENOMIC DNA]</scope>
    <source>
        <strain evidence="3 4">NEAU-S30</strain>
    </source>
</reference>
<keyword evidence="4" id="KW-1185">Reference proteome</keyword>
<evidence type="ECO:0000313" key="4">
    <source>
        <dbReference type="Proteomes" id="UP000681341"/>
    </source>
</evidence>
<keyword evidence="2" id="KW-0812">Transmembrane</keyword>
<dbReference type="SUPFAM" id="SSF69304">
    <property type="entry name" value="Tricorn protease N-terminal domain"/>
    <property type="match status" value="1"/>
</dbReference>
<accession>A0ABS3U7V7</accession>
<gene>
    <name evidence="3" type="ORF">J5V16_18640</name>
</gene>
<dbReference type="Gene3D" id="2.120.10.30">
    <property type="entry name" value="TolB, C-terminal domain"/>
    <property type="match status" value="1"/>
</dbReference>
<proteinExistence type="predicted"/>
<evidence type="ECO:0000256" key="2">
    <source>
        <dbReference type="SAM" id="Phobius"/>
    </source>
</evidence>
<dbReference type="Proteomes" id="UP000681341">
    <property type="component" value="Unassembled WGS sequence"/>
</dbReference>
<sequence>MPDSIREVLQGIAGDGAPERDLAAGAYRKARSMARRRLAAVAVAAIAGLAMAGGATAALVDRDRADELPPADDPTVSGTATPSDPETTTETGSACGVPEDWSGWGPSGSMGELTAIPDGLVFEVSQDDVSSQPTFFRFEGEEGSEVLRDGEYHVAPDGNRFAVGGAEECAGSLASLTGDKIDELGIFTVQCAPSWSPDSDRVVLNLADAESTGAYLLDVATGEALSDLPEEVGCSPRWSADGEYLVSSDGSVAMRPDGGGRVELAGAAVWSADDGFTGLSSISADLSRACLQYDDGETGAAGHTQAARCDRYVDTATGEVLDLPVDAERPNAVFLADGSMIVCDDRYGQIVLTLVDADGTVLDTRTLPGQGTGGTILRGYFTTL</sequence>
<comment type="caution">
    <text evidence="3">The sequence shown here is derived from an EMBL/GenBank/DDBJ whole genome shotgun (WGS) entry which is preliminary data.</text>
</comment>
<name>A0ABS3U7V7_9ACTN</name>
<dbReference type="InterPro" id="IPR011042">
    <property type="entry name" value="6-blade_b-propeller_TolB-like"/>
</dbReference>
<feature type="transmembrane region" description="Helical" evidence="2">
    <location>
        <begin position="38"/>
        <end position="60"/>
    </location>
</feature>
<dbReference type="RefSeq" id="WP_208498325.1">
    <property type="nucleotide sequence ID" value="NZ_JAGFNP010000011.1"/>
</dbReference>
<keyword evidence="2" id="KW-0472">Membrane</keyword>
<evidence type="ECO:0000313" key="3">
    <source>
        <dbReference type="EMBL" id="MBO3734850.1"/>
    </source>
</evidence>
<keyword evidence="2" id="KW-1133">Transmembrane helix</keyword>
<dbReference type="EMBL" id="JAGFNP010000011">
    <property type="protein sequence ID" value="MBO3734850.1"/>
    <property type="molecule type" value="Genomic_DNA"/>
</dbReference>
<feature type="compositionally biased region" description="Polar residues" evidence="1">
    <location>
        <begin position="76"/>
        <end position="92"/>
    </location>
</feature>
<protein>
    <submittedName>
        <fullName evidence="3">Uncharacterized protein</fullName>
    </submittedName>
</protein>
<evidence type="ECO:0000256" key="1">
    <source>
        <dbReference type="SAM" id="MobiDB-lite"/>
    </source>
</evidence>